<comment type="caution">
    <text evidence="1">The sequence shown here is derived from an EMBL/GenBank/DDBJ whole genome shotgun (WGS) entry which is preliminary data.</text>
</comment>
<proteinExistence type="predicted"/>
<organism evidence="1 2">
    <name type="scientific">Methylobacterium adhaesivum</name>
    <dbReference type="NCBI Taxonomy" id="333297"/>
    <lineage>
        <taxon>Bacteria</taxon>
        <taxon>Pseudomonadati</taxon>
        <taxon>Pseudomonadota</taxon>
        <taxon>Alphaproteobacteria</taxon>
        <taxon>Hyphomicrobiales</taxon>
        <taxon>Methylobacteriaceae</taxon>
        <taxon>Methylobacterium</taxon>
    </lineage>
</organism>
<evidence type="ECO:0000313" key="1">
    <source>
        <dbReference type="EMBL" id="MDN3590732.1"/>
    </source>
</evidence>
<name>A0ABT8BF29_9HYPH</name>
<accession>A0ABT8BF29</accession>
<dbReference type="EMBL" id="JAUFPX010000006">
    <property type="protein sequence ID" value="MDN3590732.1"/>
    <property type="molecule type" value="Genomic_DNA"/>
</dbReference>
<reference evidence="2" key="1">
    <citation type="journal article" date="2019" name="Int. J. Syst. Evol. Microbiol.">
        <title>The Global Catalogue of Microorganisms (GCM) 10K type strain sequencing project: providing services to taxonomists for standard genome sequencing and annotation.</title>
        <authorList>
            <consortium name="The Broad Institute Genomics Platform"/>
            <consortium name="The Broad Institute Genome Sequencing Center for Infectious Disease"/>
            <person name="Wu L."/>
            <person name="Ma J."/>
        </authorList>
    </citation>
    <scope>NUCLEOTIDE SEQUENCE [LARGE SCALE GENOMIC DNA]</scope>
    <source>
        <strain evidence="2">CECT 7069</strain>
    </source>
</reference>
<protein>
    <submittedName>
        <fullName evidence="1">Uncharacterized protein</fullName>
    </submittedName>
</protein>
<keyword evidence="2" id="KW-1185">Reference proteome</keyword>
<evidence type="ECO:0000313" key="2">
    <source>
        <dbReference type="Proteomes" id="UP001224644"/>
    </source>
</evidence>
<dbReference type="Proteomes" id="UP001224644">
    <property type="component" value="Unassembled WGS sequence"/>
</dbReference>
<gene>
    <name evidence="1" type="ORF">QWZ12_08905</name>
</gene>
<sequence>MNILDWFLRNRRTGEITIGQWPNASLTLFGLCAGIDWAFAPAGQAGTILRGVGTAALIVWAADELVRGVNPWRRLLGAGMLVALALRWLAGVSGRG</sequence>